<dbReference type="RefSeq" id="WP_174510891.1">
    <property type="nucleotide sequence ID" value="NZ_CABFMQ020000001.1"/>
</dbReference>
<organism evidence="4 5">
    <name type="scientific">Methylocella tundrae</name>
    <dbReference type="NCBI Taxonomy" id="227605"/>
    <lineage>
        <taxon>Bacteria</taxon>
        <taxon>Pseudomonadati</taxon>
        <taxon>Pseudomonadota</taxon>
        <taxon>Alphaproteobacteria</taxon>
        <taxon>Hyphomicrobiales</taxon>
        <taxon>Beijerinckiaceae</taxon>
        <taxon>Methylocella</taxon>
    </lineage>
</organism>
<keyword evidence="5" id="KW-1185">Reference proteome</keyword>
<dbReference type="InterPro" id="IPR014880">
    <property type="entry name" value="SoxZ_dom"/>
</dbReference>
<name>A0A8B6M0C9_METTU</name>
<dbReference type="SUPFAM" id="SSF81296">
    <property type="entry name" value="E set domains"/>
    <property type="match status" value="1"/>
</dbReference>
<dbReference type="Proteomes" id="UP000485880">
    <property type="component" value="Unassembled WGS sequence"/>
</dbReference>
<dbReference type="InterPro" id="IPR038162">
    <property type="entry name" value="SoxY_sf"/>
</dbReference>
<dbReference type="InterPro" id="IPR030831">
    <property type="entry name" value="Fuse-rel_SoxYZ"/>
</dbReference>
<dbReference type="AlphaFoldDB" id="A0A8B6M0C9"/>
<dbReference type="NCBIfam" id="TIGR04557">
    <property type="entry name" value="fuse_rel_SoxYZ"/>
    <property type="match status" value="1"/>
</dbReference>
<evidence type="ECO:0000313" key="4">
    <source>
        <dbReference type="EMBL" id="VTZ48276.1"/>
    </source>
</evidence>
<dbReference type="InterPro" id="IPR013783">
    <property type="entry name" value="Ig-like_fold"/>
</dbReference>
<feature type="domain" description="Sulphur oxidation protein SoxZ" evidence="2">
    <location>
        <begin position="179"/>
        <end position="270"/>
    </location>
</feature>
<feature type="domain" description="Ig-like SoxY" evidence="3">
    <location>
        <begin position="50"/>
        <end position="156"/>
    </location>
</feature>
<dbReference type="Gene3D" id="2.60.40.2470">
    <property type="entry name" value="SoxY domain"/>
    <property type="match status" value="1"/>
</dbReference>
<dbReference type="Pfam" id="PF08770">
    <property type="entry name" value="SoxZ"/>
    <property type="match status" value="1"/>
</dbReference>
<comment type="caution">
    <text evidence="4">The sequence shown here is derived from an EMBL/GenBank/DDBJ whole genome shotgun (WGS) entry which is preliminary data.</text>
</comment>
<keyword evidence="1" id="KW-0732">Signal</keyword>
<sequence length="277" mass="29601">MRAFFAPRAVASFGFALAALTAAFMASPPARAAAGDDPAEREARWQDIAKTVFGDRAPKDGAGVIELGTSLRAEDASLVPMTVTLSGKEPIKGMYLIIDDNPSPVAAHFIFGPAADPREIKLRVRVNTYTNVHAIAETADGGLYEAVRFIKAAGGCSAPMGMSNEEAMKDIGDIRLKFPPDAAPGKATQATLMVRHPNFNGMQMDQISRMYTPARYIQSISVTTGDKKVFDLSTDISLASNPVISFGLVPQGEVKIAVDDSDKAHWEKSFPGPQLSN</sequence>
<dbReference type="EMBL" id="CABFMQ020000001">
    <property type="protein sequence ID" value="VTZ48276.1"/>
    <property type="molecule type" value="Genomic_DNA"/>
</dbReference>
<accession>A0A8B6M0C9</accession>
<evidence type="ECO:0000259" key="3">
    <source>
        <dbReference type="Pfam" id="PF13501"/>
    </source>
</evidence>
<dbReference type="Pfam" id="PF13501">
    <property type="entry name" value="SoxY"/>
    <property type="match status" value="1"/>
</dbReference>
<feature type="signal peptide" evidence="1">
    <location>
        <begin position="1"/>
        <end position="32"/>
    </location>
</feature>
<evidence type="ECO:0000259" key="2">
    <source>
        <dbReference type="Pfam" id="PF08770"/>
    </source>
</evidence>
<evidence type="ECO:0000256" key="1">
    <source>
        <dbReference type="SAM" id="SignalP"/>
    </source>
</evidence>
<proteinExistence type="predicted"/>
<evidence type="ECO:0000313" key="5">
    <source>
        <dbReference type="Proteomes" id="UP000485880"/>
    </source>
</evidence>
<dbReference type="Gene3D" id="2.60.40.10">
    <property type="entry name" value="Immunoglobulins"/>
    <property type="match status" value="1"/>
</dbReference>
<dbReference type="InterPro" id="IPR014756">
    <property type="entry name" value="Ig_E-set"/>
</dbReference>
<reference evidence="4 5" key="1">
    <citation type="submission" date="2019-05" db="EMBL/GenBank/DDBJ databases">
        <authorList>
            <person name="Farhan Ul Haque M."/>
        </authorList>
    </citation>
    <scope>NUCLEOTIDE SEQUENCE [LARGE SCALE GENOMIC DNA]</scope>
    <source>
        <strain evidence="4">2</strain>
    </source>
</reference>
<dbReference type="InterPro" id="IPR032711">
    <property type="entry name" value="SoxY"/>
</dbReference>
<feature type="chain" id="PRO_5032749523" evidence="1">
    <location>
        <begin position="33"/>
        <end position="277"/>
    </location>
</feature>
<gene>
    <name evidence="4" type="ORF">MPC4_10226</name>
</gene>
<protein>
    <submittedName>
        <fullName evidence="4">Sulphur oxidation protein SoxZ</fullName>
    </submittedName>
</protein>